<keyword evidence="3" id="KW-1185">Reference proteome</keyword>
<feature type="domain" description="Peptidase A1" evidence="1">
    <location>
        <begin position="116"/>
        <end position="324"/>
    </location>
</feature>
<gene>
    <name evidence="2" type="ORF">FOL47_000762</name>
</gene>
<dbReference type="InterPro" id="IPR021109">
    <property type="entry name" value="Peptidase_aspartic_dom_sf"/>
</dbReference>
<proteinExistence type="predicted"/>
<comment type="caution">
    <text evidence="2">The sequence shown here is derived from an EMBL/GenBank/DDBJ whole genome shotgun (WGS) entry which is preliminary data.</text>
</comment>
<dbReference type="AlphaFoldDB" id="A0A7J6ML64"/>
<organism evidence="2 3">
    <name type="scientific">Perkinsus chesapeaki</name>
    <name type="common">Clam parasite</name>
    <name type="synonym">Perkinsus andrewsi</name>
    <dbReference type="NCBI Taxonomy" id="330153"/>
    <lineage>
        <taxon>Eukaryota</taxon>
        <taxon>Sar</taxon>
        <taxon>Alveolata</taxon>
        <taxon>Perkinsozoa</taxon>
        <taxon>Perkinsea</taxon>
        <taxon>Perkinsida</taxon>
        <taxon>Perkinsidae</taxon>
        <taxon>Perkinsus</taxon>
    </lineage>
</organism>
<dbReference type="InterPro" id="IPR033121">
    <property type="entry name" value="PEPTIDASE_A1"/>
</dbReference>
<name>A0A7J6ML64_PERCH</name>
<sequence length="343" mass="38755">MLDYRLMITAIYSASMSSMVYPVCSQISLPFSDNKVAGMAFDGQPLDLYLDSGQSGTYVIYKEFYEKTYGRCPPKTCYTCIKKCHPYSHKLEMEFGVIIGWSPSPKFPTERPLNYLGLEYHRVASGENIMIQLFLKKIISEKRVSICVSSDAKTFTGEVILGAFKEKQCPTTSPKIVLPVKSSGYFDTALLSLGLVSPKGKSSIKHLPDGIAVYDTGTYCIVLPEPYFEFVLNTITQIVKQASGLDVRVEIKDGLWYIEQRGYDYLPRLAFVVGDPENHRTIYIPPRHYTKDCDGTWCILLLLQHNFAEILLGRPVFTTYFSSFVENKEGQRTATLATYNRGE</sequence>
<evidence type="ECO:0000259" key="1">
    <source>
        <dbReference type="Pfam" id="PF00026"/>
    </source>
</evidence>
<evidence type="ECO:0000313" key="3">
    <source>
        <dbReference type="Proteomes" id="UP000591131"/>
    </source>
</evidence>
<dbReference type="Proteomes" id="UP000591131">
    <property type="component" value="Unassembled WGS sequence"/>
</dbReference>
<protein>
    <recommendedName>
        <fullName evidence="1">Peptidase A1 domain-containing protein</fullName>
    </recommendedName>
</protein>
<accession>A0A7J6ML64</accession>
<dbReference type="Pfam" id="PF00026">
    <property type="entry name" value="Asp"/>
    <property type="match status" value="1"/>
</dbReference>
<dbReference type="Gene3D" id="2.40.70.10">
    <property type="entry name" value="Acid Proteases"/>
    <property type="match status" value="1"/>
</dbReference>
<dbReference type="EMBL" id="JAAPAO010000115">
    <property type="protein sequence ID" value="KAF4672245.1"/>
    <property type="molecule type" value="Genomic_DNA"/>
</dbReference>
<evidence type="ECO:0000313" key="2">
    <source>
        <dbReference type="EMBL" id="KAF4672245.1"/>
    </source>
</evidence>
<dbReference type="SUPFAM" id="SSF50630">
    <property type="entry name" value="Acid proteases"/>
    <property type="match status" value="1"/>
</dbReference>
<reference evidence="2 3" key="1">
    <citation type="submission" date="2020-04" db="EMBL/GenBank/DDBJ databases">
        <title>Perkinsus chesapeaki whole genome sequence.</title>
        <authorList>
            <person name="Bogema D.R."/>
        </authorList>
    </citation>
    <scope>NUCLEOTIDE SEQUENCE [LARGE SCALE GENOMIC DNA]</scope>
    <source>
        <strain evidence="2">ATCC PRA-425</strain>
    </source>
</reference>